<keyword evidence="4" id="KW-0472">Membrane</keyword>
<evidence type="ECO:0000313" key="6">
    <source>
        <dbReference type="EMBL" id="GGA86682.1"/>
    </source>
</evidence>
<dbReference type="Proteomes" id="UP000607559">
    <property type="component" value="Unassembled WGS sequence"/>
</dbReference>
<dbReference type="PROSITE" id="PS01124">
    <property type="entry name" value="HTH_ARAC_FAMILY_2"/>
    <property type="match status" value="1"/>
</dbReference>
<dbReference type="Gene3D" id="1.10.10.60">
    <property type="entry name" value="Homeodomain-like"/>
    <property type="match status" value="2"/>
</dbReference>
<gene>
    <name evidence="6" type="ORF">GCM10011511_07180</name>
</gene>
<keyword evidence="4" id="KW-1133">Transmembrane helix</keyword>
<feature type="transmembrane region" description="Helical" evidence="4">
    <location>
        <begin position="154"/>
        <end position="171"/>
    </location>
</feature>
<dbReference type="SUPFAM" id="SSF46689">
    <property type="entry name" value="Homeodomain-like"/>
    <property type="match status" value="1"/>
</dbReference>
<dbReference type="PANTHER" id="PTHR43280:SF29">
    <property type="entry name" value="ARAC-FAMILY TRANSCRIPTIONAL REGULATOR"/>
    <property type="match status" value="1"/>
</dbReference>
<keyword evidence="7" id="KW-1185">Reference proteome</keyword>
<dbReference type="InterPro" id="IPR009057">
    <property type="entry name" value="Homeodomain-like_sf"/>
</dbReference>
<feature type="transmembrane region" description="Helical" evidence="4">
    <location>
        <begin position="234"/>
        <end position="251"/>
    </location>
</feature>
<evidence type="ECO:0000256" key="1">
    <source>
        <dbReference type="ARBA" id="ARBA00023015"/>
    </source>
</evidence>
<protein>
    <recommendedName>
        <fullName evidence="5">HTH araC/xylS-type domain-containing protein</fullName>
    </recommendedName>
</protein>
<feature type="transmembrane region" description="Helical" evidence="4">
    <location>
        <begin position="39"/>
        <end position="57"/>
    </location>
</feature>
<keyword evidence="2" id="KW-0238">DNA-binding</keyword>
<dbReference type="InterPro" id="IPR018060">
    <property type="entry name" value="HTH_AraC"/>
</dbReference>
<name>A0A8J2XQW0_9BACT</name>
<feature type="transmembrane region" description="Helical" evidence="4">
    <location>
        <begin position="197"/>
        <end position="214"/>
    </location>
</feature>
<dbReference type="PROSITE" id="PS00041">
    <property type="entry name" value="HTH_ARAC_FAMILY_1"/>
    <property type="match status" value="1"/>
</dbReference>
<dbReference type="Pfam" id="PF12833">
    <property type="entry name" value="HTH_18"/>
    <property type="match status" value="1"/>
</dbReference>
<feature type="domain" description="HTH araC/xylS-type" evidence="5">
    <location>
        <begin position="274"/>
        <end position="382"/>
    </location>
</feature>
<dbReference type="AlphaFoldDB" id="A0A8J2XQW0"/>
<evidence type="ECO:0000259" key="5">
    <source>
        <dbReference type="PROSITE" id="PS01124"/>
    </source>
</evidence>
<accession>A0A8J2XQW0</accession>
<dbReference type="EMBL" id="BMJC01000001">
    <property type="protein sequence ID" value="GGA86682.1"/>
    <property type="molecule type" value="Genomic_DNA"/>
</dbReference>
<evidence type="ECO:0000256" key="4">
    <source>
        <dbReference type="SAM" id="Phobius"/>
    </source>
</evidence>
<dbReference type="SMART" id="SM00342">
    <property type="entry name" value="HTH_ARAC"/>
    <property type="match status" value="1"/>
</dbReference>
<sequence>MTRIFSSFILLGALQGFIVSVLLVSSGRRDPAGAQSKRLLAIVIFLLALCCLNLYLFEQPALLNTPIGNLLSALIPLVIAMPIGPLFYFYIRSYVEPEFRMSRKYRVHFYSVVVDLFQHVAALLFIIGLITGLLPQRNYHFGDFMDYYDQYADIPRWLSLVIYLCVSARYLKRVGKTAASGAAGGTLGGPAAAWPKTLLRVFIAFSILWLVFLIPYELPRYSDALINRFDWYPLYLPIVLLIYWLGIKGYFISYRPAPGKNPAARPALAPKAVEEAVLALKKAMEEEKCWLDPDLSLALLAQRCGVAPKTLSAILNQHLGKAFNEYVNEYRIAAVKARLMQPQSRELTIAALAYECGFNSLPTFQRAFKSITGLTPKEYGQKVLEKTANS</sequence>
<proteinExistence type="predicted"/>
<dbReference type="PANTHER" id="PTHR43280">
    <property type="entry name" value="ARAC-FAMILY TRANSCRIPTIONAL REGULATOR"/>
    <property type="match status" value="1"/>
</dbReference>
<keyword evidence="4" id="KW-0812">Transmembrane</keyword>
<evidence type="ECO:0000313" key="7">
    <source>
        <dbReference type="Proteomes" id="UP000607559"/>
    </source>
</evidence>
<keyword evidence="3" id="KW-0804">Transcription</keyword>
<dbReference type="GO" id="GO:0043565">
    <property type="term" value="F:sequence-specific DNA binding"/>
    <property type="evidence" value="ECO:0007669"/>
    <property type="project" value="InterPro"/>
</dbReference>
<dbReference type="InterPro" id="IPR018062">
    <property type="entry name" value="HTH_AraC-typ_CS"/>
</dbReference>
<feature type="transmembrane region" description="Helical" evidence="4">
    <location>
        <begin position="69"/>
        <end position="91"/>
    </location>
</feature>
<dbReference type="GO" id="GO:0003700">
    <property type="term" value="F:DNA-binding transcription factor activity"/>
    <property type="evidence" value="ECO:0007669"/>
    <property type="project" value="InterPro"/>
</dbReference>
<keyword evidence="1" id="KW-0805">Transcription regulation</keyword>
<organism evidence="6 7">
    <name type="scientific">Puia dinghuensis</name>
    <dbReference type="NCBI Taxonomy" id="1792502"/>
    <lineage>
        <taxon>Bacteria</taxon>
        <taxon>Pseudomonadati</taxon>
        <taxon>Bacteroidota</taxon>
        <taxon>Chitinophagia</taxon>
        <taxon>Chitinophagales</taxon>
        <taxon>Chitinophagaceae</taxon>
        <taxon>Puia</taxon>
    </lineage>
</organism>
<evidence type="ECO:0000256" key="2">
    <source>
        <dbReference type="ARBA" id="ARBA00023125"/>
    </source>
</evidence>
<feature type="transmembrane region" description="Helical" evidence="4">
    <location>
        <begin position="6"/>
        <end position="27"/>
    </location>
</feature>
<evidence type="ECO:0000256" key="3">
    <source>
        <dbReference type="ARBA" id="ARBA00023163"/>
    </source>
</evidence>
<comment type="caution">
    <text evidence="6">The sequence shown here is derived from an EMBL/GenBank/DDBJ whole genome shotgun (WGS) entry which is preliminary data.</text>
</comment>
<reference evidence="6" key="2">
    <citation type="submission" date="2020-09" db="EMBL/GenBank/DDBJ databases">
        <authorList>
            <person name="Sun Q."/>
            <person name="Zhou Y."/>
        </authorList>
    </citation>
    <scope>NUCLEOTIDE SEQUENCE</scope>
    <source>
        <strain evidence="6">CGMCC 1.15448</strain>
    </source>
</reference>
<reference evidence="6" key="1">
    <citation type="journal article" date="2014" name="Int. J. Syst. Evol. Microbiol.">
        <title>Complete genome sequence of Corynebacterium casei LMG S-19264T (=DSM 44701T), isolated from a smear-ripened cheese.</title>
        <authorList>
            <consortium name="US DOE Joint Genome Institute (JGI-PGF)"/>
            <person name="Walter F."/>
            <person name="Albersmeier A."/>
            <person name="Kalinowski J."/>
            <person name="Ruckert C."/>
        </authorList>
    </citation>
    <scope>NUCLEOTIDE SEQUENCE</scope>
    <source>
        <strain evidence="6">CGMCC 1.15448</strain>
    </source>
</reference>
<feature type="transmembrane region" description="Helical" evidence="4">
    <location>
        <begin position="112"/>
        <end position="134"/>
    </location>
</feature>
<dbReference type="RefSeq" id="WP_188928632.1">
    <property type="nucleotide sequence ID" value="NZ_BMJC01000001.1"/>
</dbReference>